<protein>
    <submittedName>
        <fullName evidence="3">Uncharacterized protein DUF4229</fullName>
    </submittedName>
</protein>
<keyword evidence="4" id="KW-1185">Reference proteome</keyword>
<reference evidence="3 4" key="1">
    <citation type="submission" date="2017-11" db="EMBL/GenBank/DDBJ databases">
        <title>Genomic Encyclopedia of Archaeal and Bacterial Type Strains, Phase II (KMG-II): From Individual Species to Whole Genera.</title>
        <authorList>
            <person name="Goeker M."/>
        </authorList>
    </citation>
    <scope>NUCLEOTIDE SEQUENCE [LARGE SCALE GENOMIC DNA]</scope>
    <source>
        <strain evidence="3 4">DSM 25625</strain>
    </source>
</reference>
<dbReference type="Proteomes" id="UP000230161">
    <property type="component" value="Unassembled WGS sequence"/>
</dbReference>
<organism evidence="3 4">
    <name type="scientific">Compostimonas suwonensis</name>
    <dbReference type="NCBI Taxonomy" id="1048394"/>
    <lineage>
        <taxon>Bacteria</taxon>
        <taxon>Bacillati</taxon>
        <taxon>Actinomycetota</taxon>
        <taxon>Actinomycetes</taxon>
        <taxon>Micrococcales</taxon>
        <taxon>Microbacteriaceae</taxon>
        <taxon>Compostimonas</taxon>
    </lineage>
</organism>
<evidence type="ECO:0000313" key="3">
    <source>
        <dbReference type="EMBL" id="PJJ65015.1"/>
    </source>
</evidence>
<dbReference type="OrthoDB" id="5126175at2"/>
<sequence length="97" mass="10631">MKSIPAWLVYTLLRVLAFAAPLAILLVFGVIPWIATVIAAIVGLCVSYIFLRKPLNAASLQLYEARHREHHSASDDDDADEDAEVDRVASSDPEARA</sequence>
<feature type="compositionally biased region" description="Acidic residues" evidence="1">
    <location>
        <begin position="75"/>
        <end position="84"/>
    </location>
</feature>
<evidence type="ECO:0000256" key="2">
    <source>
        <dbReference type="SAM" id="Phobius"/>
    </source>
</evidence>
<keyword evidence="2" id="KW-0812">Transmembrane</keyword>
<feature type="compositionally biased region" description="Basic and acidic residues" evidence="1">
    <location>
        <begin position="85"/>
        <end position="97"/>
    </location>
</feature>
<keyword evidence="2" id="KW-0472">Membrane</keyword>
<name>A0A2M9C3B3_9MICO</name>
<dbReference type="AlphaFoldDB" id="A0A2M9C3B3"/>
<dbReference type="EMBL" id="PGFB01000001">
    <property type="protein sequence ID" value="PJJ65015.1"/>
    <property type="molecule type" value="Genomic_DNA"/>
</dbReference>
<feature type="transmembrane region" description="Helical" evidence="2">
    <location>
        <begin position="33"/>
        <end position="51"/>
    </location>
</feature>
<feature type="region of interest" description="Disordered" evidence="1">
    <location>
        <begin position="71"/>
        <end position="97"/>
    </location>
</feature>
<accession>A0A2M9C3B3</accession>
<dbReference type="RefSeq" id="WP_100342962.1">
    <property type="nucleotide sequence ID" value="NZ_PGFB01000001.1"/>
</dbReference>
<gene>
    <name evidence="3" type="ORF">CLV54_0040</name>
</gene>
<comment type="caution">
    <text evidence="3">The sequence shown here is derived from an EMBL/GenBank/DDBJ whole genome shotgun (WGS) entry which is preliminary data.</text>
</comment>
<evidence type="ECO:0000313" key="4">
    <source>
        <dbReference type="Proteomes" id="UP000230161"/>
    </source>
</evidence>
<keyword evidence="2" id="KW-1133">Transmembrane helix</keyword>
<feature type="transmembrane region" description="Helical" evidence="2">
    <location>
        <begin position="7"/>
        <end position="27"/>
    </location>
</feature>
<proteinExistence type="predicted"/>
<evidence type="ECO:0000256" key="1">
    <source>
        <dbReference type="SAM" id="MobiDB-lite"/>
    </source>
</evidence>